<evidence type="ECO:0000256" key="1">
    <source>
        <dbReference type="SAM" id="SignalP"/>
    </source>
</evidence>
<reference evidence="2 3" key="1">
    <citation type="submission" date="2018-12" db="EMBL/GenBank/DDBJ databases">
        <authorList>
            <consortium name="Pathogen Informatics"/>
        </authorList>
    </citation>
    <scope>NUCLEOTIDE SEQUENCE [LARGE SCALE GENOMIC DNA]</scope>
    <source>
        <strain evidence="2 3">NCTC9997</strain>
    </source>
</reference>
<proteinExistence type="predicted"/>
<protein>
    <recommendedName>
        <fullName evidence="4">Lipoprotein</fullName>
    </recommendedName>
</protein>
<evidence type="ECO:0008006" key="4">
    <source>
        <dbReference type="Google" id="ProtNLM"/>
    </source>
</evidence>
<gene>
    <name evidence="2" type="ORF">NCTC9997_03058</name>
</gene>
<name>A0A7Z8Z9U1_RAOTE</name>
<accession>A0A7Z8Z9U1</accession>
<organism evidence="2 3">
    <name type="scientific">Raoultella terrigena</name>
    <name type="common">Klebsiella terrigena</name>
    <dbReference type="NCBI Taxonomy" id="577"/>
    <lineage>
        <taxon>Bacteria</taxon>
        <taxon>Pseudomonadati</taxon>
        <taxon>Pseudomonadota</taxon>
        <taxon>Gammaproteobacteria</taxon>
        <taxon>Enterobacterales</taxon>
        <taxon>Enterobacteriaceae</taxon>
        <taxon>Klebsiella/Raoultella group</taxon>
        <taxon>Raoultella</taxon>
    </lineage>
</organism>
<evidence type="ECO:0000313" key="2">
    <source>
        <dbReference type="EMBL" id="VED50071.1"/>
    </source>
</evidence>
<dbReference type="PROSITE" id="PS51257">
    <property type="entry name" value="PROKAR_LIPOPROTEIN"/>
    <property type="match status" value="1"/>
</dbReference>
<sequence>MKKIVLLVFVLCGAMSLSGCILPPGGPGVDLVAGRAADIFMGQACVDTLINKPPVYPWPVINESRYRSSSGQIGRY</sequence>
<dbReference type="AlphaFoldDB" id="A0A7Z8Z9U1"/>
<feature type="signal peptide" evidence="1">
    <location>
        <begin position="1"/>
        <end position="19"/>
    </location>
</feature>
<dbReference type="EMBL" id="LR134253">
    <property type="protein sequence ID" value="VED50071.1"/>
    <property type="molecule type" value="Genomic_DNA"/>
</dbReference>
<dbReference type="Proteomes" id="UP000267630">
    <property type="component" value="Chromosome 3"/>
</dbReference>
<keyword evidence="1" id="KW-0732">Signal</keyword>
<evidence type="ECO:0000313" key="3">
    <source>
        <dbReference type="Proteomes" id="UP000267630"/>
    </source>
</evidence>
<keyword evidence="3" id="KW-1185">Reference proteome</keyword>
<feature type="chain" id="PRO_5030587214" description="Lipoprotein" evidence="1">
    <location>
        <begin position="20"/>
        <end position="76"/>
    </location>
</feature>